<accession>A0ABR2Q7A9</accession>
<proteinExistence type="predicted"/>
<keyword evidence="3" id="KW-1185">Reference proteome</keyword>
<evidence type="ECO:0000256" key="1">
    <source>
        <dbReference type="SAM" id="MobiDB-lite"/>
    </source>
</evidence>
<protein>
    <submittedName>
        <fullName evidence="2">Uncharacterized protein</fullName>
    </submittedName>
</protein>
<evidence type="ECO:0000313" key="3">
    <source>
        <dbReference type="Proteomes" id="UP001396334"/>
    </source>
</evidence>
<feature type="compositionally biased region" description="Polar residues" evidence="1">
    <location>
        <begin position="105"/>
        <end position="121"/>
    </location>
</feature>
<organism evidence="2 3">
    <name type="scientific">Hibiscus sabdariffa</name>
    <name type="common">roselle</name>
    <dbReference type="NCBI Taxonomy" id="183260"/>
    <lineage>
        <taxon>Eukaryota</taxon>
        <taxon>Viridiplantae</taxon>
        <taxon>Streptophyta</taxon>
        <taxon>Embryophyta</taxon>
        <taxon>Tracheophyta</taxon>
        <taxon>Spermatophyta</taxon>
        <taxon>Magnoliopsida</taxon>
        <taxon>eudicotyledons</taxon>
        <taxon>Gunneridae</taxon>
        <taxon>Pentapetalae</taxon>
        <taxon>rosids</taxon>
        <taxon>malvids</taxon>
        <taxon>Malvales</taxon>
        <taxon>Malvaceae</taxon>
        <taxon>Malvoideae</taxon>
        <taxon>Hibiscus</taxon>
    </lineage>
</organism>
<dbReference type="EMBL" id="JBBPBN010000044">
    <property type="protein sequence ID" value="KAK8996554.1"/>
    <property type="molecule type" value="Genomic_DNA"/>
</dbReference>
<name>A0ABR2Q7A9_9ROSI</name>
<feature type="region of interest" description="Disordered" evidence="1">
    <location>
        <begin position="105"/>
        <end position="124"/>
    </location>
</feature>
<sequence length="245" mass="26031">MDKMEVEANPPGVGDALALVDFVNGESILKPSFRDIVGGGIVADQRNNIIDSLDVSLTEEDVRVTNRKRQLDIARQGMNNEGPSVVLKGGSQFKALDLLGEDNQRNASGMEQDSGREPNTQGIGGYSAGCDGSGDGHVEQPCWEEVVVSPRVAAKGPIRSNYAKGVKRSSVASKALPQKDVRSKNKNELGSAQLVVADWASKFASSLNMGTMAASSSVVNDVNNVVVGDVNYEPRDENVSIEAEL</sequence>
<dbReference type="Proteomes" id="UP001396334">
    <property type="component" value="Unassembled WGS sequence"/>
</dbReference>
<reference evidence="2 3" key="1">
    <citation type="journal article" date="2024" name="G3 (Bethesda)">
        <title>Genome assembly of Hibiscus sabdariffa L. provides insights into metabolisms of medicinal natural products.</title>
        <authorList>
            <person name="Kim T."/>
        </authorList>
    </citation>
    <scope>NUCLEOTIDE SEQUENCE [LARGE SCALE GENOMIC DNA]</scope>
    <source>
        <strain evidence="2">TK-2024</strain>
        <tissue evidence="2">Old leaves</tissue>
    </source>
</reference>
<gene>
    <name evidence="2" type="ORF">V6N11_081825</name>
</gene>
<evidence type="ECO:0000313" key="2">
    <source>
        <dbReference type="EMBL" id="KAK8996554.1"/>
    </source>
</evidence>
<comment type="caution">
    <text evidence="2">The sequence shown here is derived from an EMBL/GenBank/DDBJ whole genome shotgun (WGS) entry which is preliminary data.</text>
</comment>